<evidence type="ECO:0000256" key="7">
    <source>
        <dbReference type="ARBA" id="ARBA00023177"/>
    </source>
</evidence>
<feature type="transmembrane region" description="Helical" evidence="8">
    <location>
        <begin position="12"/>
        <end position="31"/>
    </location>
</feature>
<dbReference type="Pfam" id="PF00909">
    <property type="entry name" value="Ammonium_transp"/>
    <property type="match status" value="1"/>
</dbReference>
<evidence type="ECO:0000256" key="5">
    <source>
        <dbReference type="ARBA" id="ARBA00022989"/>
    </source>
</evidence>
<evidence type="ECO:0000256" key="6">
    <source>
        <dbReference type="ARBA" id="ARBA00023136"/>
    </source>
</evidence>
<dbReference type="InterPro" id="IPR024041">
    <property type="entry name" value="NH4_transpt_AmtB-like_dom"/>
</dbReference>
<keyword evidence="5 8" id="KW-1133">Transmembrane helix</keyword>
<gene>
    <name evidence="10" type="ORF">METZ01_LOCUS504989</name>
</gene>
<keyword evidence="3" id="KW-0813">Transport</keyword>
<dbReference type="InterPro" id="IPR029020">
    <property type="entry name" value="Ammonium/urea_transptr"/>
</dbReference>
<dbReference type="AlphaFoldDB" id="A0A383E6W9"/>
<dbReference type="PANTHER" id="PTHR43029">
    <property type="entry name" value="AMMONIUM TRANSPORTER MEP2"/>
    <property type="match status" value="1"/>
</dbReference>
<dbReference type="PANTHER" id="PTHR43029:SF10">
    <property type="entry name" value="AMMONIUM TRANSPORTER MEP2"/>
    <property type="match status" value="1"/>
</dbReference>
<keyword evidence="4 8" id="KW-0812">Transmembrane</keyword>
<keyword evidence="7" id="KW-0924">Ammonia transport</keyword>
<evidence type="ECO:0000256" key="1">
    <source>
        <dbReference type="ARBA" id="ARBA00004141"/>
    </source>
</evidence>
<dbReference type="InterPro" id="IPR001905">
    <property type="entry name" value="Ammonium_transpt"/>
</dbReference>
<dbReference type="GO" id="GO:0008519">
    <property type="term" value="F:ammonium channel activity"/>
    <property type="evidence" value="ECO:0007669"/>
    <property type="project" value="InterPro"/>
</dbReference>
<evidence type="ECO:0000256" key="8">
    <source>
        <dbReference type="SAM" id="Phobius"/>
    </source>
</evidence>
<dbReference type="EMBL" id="UINC01223087">
    <property type="protein sequence ID" value="SVE52135.1"/>
    <property type="molecule type" value="Genomic_DNA"/>
</dbReference>
<organism evidence="10">
    <name type="scientific">marine metagenome</name>
    <dbReference type="NCBI Taxonomy" id="408172"/>
    <lineage>
        <taxon>unclassified sequences</taxon>
        <taxon>metagenomes</taxon>
        <taxon>ecological metagenomes</taxon>
    </lineage>
</organism>
<dbReference type="SUPFAM" id="SSF111352">
    <property type="entry name" value="Ammonium transporter"/>
    <property type="match status" value="1"/>
</dbReference>
<proteinExistence type="inferred from homology"/>
<feature type="transmembrane region" description="Helical" evidence="8">
    <location>
        <begin position="108"/>
        <end position="130"/>
    </location>
</feature>
<evidence type="ECO:0000256" key="4">
    <source>
        <dbReference type="ARBA" id="ARBA00022692"/>
    </source>
</evidence>
<evidence type="ECO:0000313" key="10">
    <source>
        <dbReference type="EMBL" id="SVE52135.1"/>
    </source>
</evidence>
<feature type="transmembrane region" description="Helical" evidence="8">
    <location>
        <begin position="72"/>
        <end position="96"/>
    </location>
</feature>
<evidence type="ECO:0000259" key="9">
    <source>
        <dbReference type="Pfam" id="PF00909"/>
    </source>
</evidence>
<evidence type="ECO:0000256" key="3">
    <source>
        <dbReference type="ARBA" id="ARBA00022448"/>
    </source>
</evidence>
<name>A0A383E6W9_9ZZZZ</name>
<reference evidence="10" key="1">
    <citation type="submission" date="2018-05" db="EMBL/GenBank/DDBJ databases">
        <authorList>
            <person name="Lanie J.A."/>
            <person name="Ng W.-L."/>
            <person name="Kazmierczak K.M."/>
            <person name="Andrzejewski T.M."/>
            <person name="Davidsen T.M."/>
            <person name="Wayne K.J."/>
            <person name="Tettelin H."/>
            <person name="Glass J.I."/>
            <person name="Rusch D."/>
            <person name="Podicherti R."/>
            <person name="Tsui H.-C.T."/>
            <person name="Winkler M.E."/>
        </authorList>
    </citation>
    <scope>NUCLEOTIDE SEQUENCE</scope>
</reference>
<feature type="non-terminal residue" evidence="10">
    <location>
        <position position="133"/>
    </location>
</feature>
<evidence type="ECO:0000256" key="2">
    <source>
        <dbReference type="ARBA" id="ARBA00005887"/>
    </source>
</evidence>
<protein>
    <recommendedName>
        <fullName evidence="9">Ammonium transporter AmtB-like domain-containing protein</fullName>
    </recommendedName>
</protein>
<dbReference type="Gene3D" id="1.10.3430.10">
    <property type="entry name" value="Ammonium transporter AmtB like domains"/>
    <property type="match status" value="1"/>
</dbReference>
<sequence length="133" mass="13172">MTWILIERIRFGQPTAVGLATGAIAGLAAITPASGNVGPMGAIAIGLAAGLVCYWASVILKARFGYDDALDVVGVHGVGGLVGTLLVAVFASAALGGAVEGLDIGAQLGVQAFASIAVAAYCMVVSFVILKVL</sequence>
<feature type="domain" description="Ammonium transporter AmtB-like" evidence="9">
    <location>
        <begin position="1"/>
        <end position="133"/>
    </location>
</feature>
<comment type="subcellular location">
    <subcellularLocation>
        <location evidence="1">Membrane</location>
        <topology evidence="1">Multi-pass membrane protein</topology>
    </subcellularLocation>
</comment>
<accession>A0A383E6W9</accession>
<feature type="transmembrane region" description="Helical" evidence="8">
    <location>
        <begin position="37"/>
        <end position="60"/>
    </location>
</feature>
<keyword evidence="6 8" id="KW-0472">Membrane</keyword>
<comment type="similarity">
    <text evidence="2">Belongs to the ammonia transporter channel (TC 1.A.11.2) family.</text>
</comment>
<dbReference type="GO" id="GO:0005886">
    <property type="term" value="C:plasma membrane"/>
    <property type="evidence" value="ECO:0007669"/>
    <property type="project" value="TreeGrafter"/>
</dbReference>